<gene>
    <name evidence="1" type="ORF">K3G42_022362</name>
</gene>
<accession>A0ACB8FDX2</accession>
<evidence type="ECO:0000313" key="1">
    <source>
        <dbReference type="EMBL" id="KAH8003670.1"/>
    </source>
</evidence>
<proteinExistence type="predicted"/>
<reference evidence="1" key="1">
    <citation type="submission" date="2021-08" db="EMBL/GenBank/DDBJ databases">
        <title>The first chromosome-level gecko genome reveals the dynamic sex chromosomes of Neotropical dwarf geckos (Sphaerodactylidae: Sphaerodactylus).</title>
        <authorList>
            <person name="Pinto B.J."/>
            <person name="Keating S.E."/>
            <person name="Gamble T."/>
        </authorList>
    </citation>
    <scope>NUCLEOTIDE SEQUENCE</scope>
    <source>
        <strain evidence="1">TG3544</strain>
    </source>
</reference>
<keyword evidence="2" id="KW-1185">Reference proteome</keyword>
<organism evidence="1 2">
    <name type="scientific">Sphaerodactylus townsendi</name>
    <dbReference type="NCBI Taxonomy" id="933632"/>
    <lineage>
        <taxon>Eukaryota</taxon>
        <taxon>Metazoa</taxon>
        <taxon>Chordata</taxon>
        <taxon>Craniata</taxon>
        <taxon>Vertebrata</taxon>
        <taxon>Euteleostomi</taxon>
        <taxon>Lepidosauria</taxon>
        <taxon>Squamata</taxon>
        <taxon>Bifurcata</taxon>
        <taxon>Gekkota</taxon>
        <taxon>Sphaerodactylidae</taxon>
        <taxon>Sphaerodactylus</taxon>
    </lineage>
</organism>
<comment type="caution">
    <text evidence="1">The sequence shown here is derived from an EMBL/GenBank/DDBJ whole genome shotgun (WGS) entry which is preliminary data.</text>
</comment>
<evidence type="ECO:0000313" key="2">
    <source>
        <dbReference type="Proteomes" id="UP000827872"/>
    </source>
</evidence>
<sequence>MKRSSKNAAEVVAKQITFCGVDNKYEACSLSGSKSLHYAKARSFLNCPESKGLVWGWLLLFVEDSGKFQGIYIVRTTSPNMHQFPWVAGEAGNCLEWKPRAGEGTAAQWFESALNAGTEVRSSVPAPCS</sequence>
<dbReference type="EMBL" id="CM037622">
    <property type="protein sequence ID" value="KAH8003670.1"/>
    <property type="molecule type" value="Genomic_DNA"/>
</dbReference>
<name>A0ACB8FDX2_9SAUR</name>
<dbReference type="Proteomes" id="UP000827872">
    <property type="component" value="Linkage Group LG09"/>
</dbReference>
<protein>
    <submittedName>
        <fullName evidence="1">Uncharacterized protein</fullName>
    </submittedName>
</protein>